<dbReference type="Pfam" id="PF14588">
    <property type="entry name" value="YjgF_endoribonc"/>
    <property type="match status" value="1"/>
</dbReference>
<dbReference type="SUPFAM" id="SSF55298">
    <property type="entry name" value="YjgF-like"/>
    <property type="match status" value="1"/>
</dbReference>
<comment type="caution">
    <text evidence="2">The sequence shown here is derived from an EMBL/GenBank/DDBJ whole genome shotgun (WGS) entry which is preliminary data.</text>
</comment>
<dbReference type="CDD" id="cd02199">
    <property type="entry name" value="YjgF_YER057c_UK114_like_1"/>
    <property type="match status" value="1"/>
</dbReference>
<protein>
    <recommendedName>
        <fullName evidence="1">Endoribonuclease L-PSP/chorismate mutase-like domain-containing protein</fullName>
    </recommendedName>
</protein>
<dbReference type="InterPro" id="IPR013813">
    <property type="entry name" value="Endoribo_LPSP/chorism_mut-like"/>
</dbReference>
<dbReference type="Gene3D" id="3.30.1330.40">
    <property type="entry name" value="RutC-like"/>
    <property type="match status" value="1"/>
</dbReference>
<evidence type="ECO:0000313" key="3">
    <source>
        <dbReference type="Proteomes" id="UP000326641"/>
    </source>
</evidence>
<proteinExistence type="predicted"/>
<sequence>MAGRIDQRLKDLGIELPKAAAPAGSYVPFVIAGSLVVVSGQLPLWNGEMRYRGPIGASLTVEDGYAAAKLCALNLIAQVREACAGDLDRVARVVRLGGFVASAAGFTQQPAVLNGASELMVEVFGEAGRHARAAVGAPILPLDAAVEVEGLFALA</sequence>
<evidence type="ECO:0000313" key="2">
    <source>
        <dbReference type="EMBL" id="VUX45577.1"/>
    </source>
</evidence>
<dbReference type="PANTHER" id="PTHR43760:SF1">
    <property type="entry name" value="ENDORIBONUCLEASE L-PSP_CHORISMATE MUTASE-LIKE DOMAIN-CONTAINING PROTEIN"/>
    <property type="match status" value="1"/>
</dbReference>
<dbReference type="InterPro" id="IPR035959">
    <property type="entry name" value="RutC-like_sf"/>
</dbReference>
<reference evidence="2" key="1">
    <citation type="submission" date="2018-11" db="EMBL/GenBank/DDBJ databases">
        <authorList>
            <person name="Onetto C."/>
        </authorList>
    </citation>
    <scope>NUCLEOTIDE SEQUENCE [LARGE SCALE GENOMIC DNA]</scope>
</reference>
<name>A0A564WAQ3_9PROT</name>
<dbReference type="AlphaFoldDB" id="A0A564WAQ3"/>
<keyword evidence="3" id="KW-1185">Reference proteome</keyword>
<dbReference type="EMBL" id="UXAT02000005">
    <property type="protein sequence ID" value="VUX45577.1"/>
    <property type="molecule type" value="Genomic_DNA"/>
</dbReference>
<accession>A0A564WAQ3</accession>
<feature type="domain" description="Endoribonuclease L-PSP/chorismate mutase-like" evidence="1">
    <location>
        <begin position="7"/>
        <end position="148"/>
    </location>
</feature>
<organism evidence="2 3">
    <name type="scientific">Candidatus Defluviicoccus seviourii</name>
    <dbReference type="NCBI Taxonomy" id="2565273"/>
    <lineage>
        <taxon>Bacteria</taxon>
        <taxon>Pseudomonadati</taxon>
        <taxon>Pseudomonadota</taxon>
        <taxon>Alphaproteobacteria</taxon>
        <taxon>Rhodospirillales</taxon>
        <taxon>Rhodospirillaceae</taxon>
        <taxon>Defluviicoccus</taxon>
    </lineage>
</organism>
<gene>
    <name evidence="2" type="ORF">DF3PA_130075</name>
</gene>
<dbReference type="Proteomes" id="UP000326641">
    <property type="component" value="Unassembled WGS sequence"/>
</dbReference>
<evidence type="ECO:0000259" key="1">
    <source>
        <dbReference type="Pfam" id="PF14588"/>
    </source>
</evidence>
<dbReference type="PANTHER" id="PTHR43760">
    <property type="entry name" value="ENDORIBONUCLEASE-RELATED"/>
    <property type="match status" value="1"/>
</dbReference>